<accession>A0A7K9CLK2</accession>
<proteinExistence type="predicted"/>
<sequence>LRHMVALVQNMRSMDIEYLISQFKRVQRSLDSFFKDIKPLHIESMELGMLAEWWDAFENNLCSWNLTGLRQIARLFEQDEFYHAAEVFHLLLDVVNLTDRLARENITEVLAEVYAFILTQEEKMPVFTEKELSNLVEGLLMLLKTLTDMPKQPAEASVCFSAAFCWTLSTAAPQSDPPSEPCDFAFSNSALSYDAVVDVINQLKIITLEDSSLCTVEDIQMDIAHNLTCFFQRVQEWNSILLKFSELRRINDSVLNELLEFWNELSLYLIPLQVNNTYSTNCSSTPKRQVALQIVGTLGSMPAAEMEVAKGILEQLNELYGDLSWNRHSRASLLKTVLSNVKNTTSDISGLLDTKAVLSFLSLVQPLMMLSSLGNQTYSMLMILSTLNGSRNISDGFENFWVPIVTSMEDLLVNFNVADLVEVIDQELQLLRLATGQSSSMAPDVSLRRFNASSVDAMLRIFEDVQENLNSFLCECNSKHYSKIMHALILLMANESSSNDLLLLMEDIIGFMELYQNTSREDDSGILFLHLRERKNNTHTANSILLNSILHIIADLALLEEALHTNDSELQIADIIDSFFDDVQHRQVSTQPQSRALETMQEMLQMIFWSSAEHDRNK</sequence>
<organism evidence="1 2">
    <name type="scientific">Psilopogon haemacephalus</name>
    <name type="common">coppersmith barbet</name>
    <dbReference type="NCBI Taxonomy" id="2585815"/>
    <lineage>
        <taxon>Eukaryota</taxon>
        <taxon>Metazoa</taxon>
        <taxon>Chordata</taxon>
        <taxon>Craniata</taxon>
        <taxon>Vertebrata</taxon>
        <taxon>Euteleostomi</taxon>
        <taxon>Archelosauria</taxon>
        <taxon>Archosauria</taxon>
        <taxon>Dinosauria</taxon>
        <taxon>Saurischia</taxon>
        <taxon>Theropoda</taxon>
        <taxon>Coelurosauria</taxon>
        <taxon>Aves</taxon>
        <taxon>Neognathae</taxon>
        <taxon>Neoaves</taxon>
        <taxon>Telluraves</taxon>
        <taxon>Coraciimorphae</taxon>
        <taxon>Piciformes</taxon>
        <taxon>Megalaimidae</taxon>
        <taxon>Psilopogon</taxon>
    </lineage>
</organism>
<name>A0A7K9CLK2_9PICI</name>
<dbReference type="EMBL" id="VWZI01020842">
    <property type="protein sequence ID" value="NXG52215.1"/>
    <property type="molecule type" value="Genomic_DNA"/>
</dbReference>
<gene>
    <name evidence="1" type="primary">Abca13_2</name>
    <name evidence="1" type="ORF">PSIHAE_R12571</name>
</gene>
<keyword evidence="2" id="KW-1185">Reference proteome</keyword>
<feature type="non-terminal residue" evidence="1">
    <location>
        <position position="1"/>
    </location>
</feature>
<dbReference type="Proteomes" id="UP000574528">
    <property type="component" value="Unassembled WGS sequence"/>
</dbReference>
<evidence type="ECO:0000313" key="1">
    <source>
        <dbReference type="EMBL" id="NXG52215.1"/>
    </source>
</evidence>
<evidence type="ECO:0000313" key="2">
    <source>
        <dbReference type="Proteomes" id="UP000574528"/>
    </source>
</evidence>
<feature type="non-terminal residue" evidence="1">
    <location>
        <position position="618"/>
    </location>
</feature>
<reference evidence="1 2" key="1">
    <citation type="submission" date="2019-09" db="EMBL/GenBank/DDBJ databases">
        <title>Bird 10,000 Genomes (B10K) Project - Family phase.</title>
        <authorList>
            <person name="Zhang G."/>
        </authorList>
    </citation>
    <scope>NUCLEOTIDE SEQUENCE [LARGE SCALE GENOMIC DNA]</scope>
    <source>
        <strain evidence="1">B10K-DU-001-24</strain>
        <tissue evidence="1">Muscle</tissue>
    </source>
</reference>
<protein>
    <submittedName>
        <fullName evidence="1">ABCAD protein</fullName>
    </submittedName>
</protein>
<dbReference type="AlphaFoldDB" id="A0A7K9CLK2"/>
<dbReference type="OrthoDB" id="9833608at2759"/>
<comment type="caution">
    <text evidence="1">The sequence shown here is derived from an EMBL/GenBank/DDBJ whole genome shotgun (WGS) entry which is preliminary data.</text>
</comment>